<gene>
    <name evidence="8" type="ORF">GCM10009090_25270</name>
</gene>
<comment type="caution">
    <text evidence="8">The sequence shown here is derived from an EMBL/GenBank/DDBJ whole genome shotgun (WGS) entry which is preliminary data.</text>
</comment>
<dbReference type="AlphaFoldDB" id="A0A919KJ23"/>
<protein>
    <recommendedName>
        <fullName evidence="7">Lysozyme</fullName>
        <ecNumber evidence="7">3.2.1.17</ecNumber>
    </recommendedName>
</protein>
<dbReference type="InterPro" id="IPR051018">
    <property type="entry name" value="Bacteriophage_GH24"/>
</dbReference>
<keyword evidence="2 7" id="KW-0929">Antimicrobial</keyword>
<dbReference type="HAMAP" id="MF_04110">
    <property type="entry name" value="ENDOLYSIN_T4"/>
    <property type="match status" value="1"/>
</dbReference>
<evidence type="ECO:0000256" key="6">
    <source>
        <dbReference type="ARBA" id="ARBA00023295"/>
    </source>
</evidence>
<dbReference type="InterPro" id="IPR034690">
    <property type="entry name" value="Endolysin_T4_type"/>
</dbReference>
<dbReference type="GO" id="GO:0009253">
    <property type="term" value="P:peptidoglycan catabolic process"/>
    <property type="evidence" value="ECO:0007669"/>
    <property type="project" value="InterPro"/>
</dbReference>
<evidence type="ECO:0000256" key="2">
    <source>
        <dbReference type="ARBA" id="ARBA00022529"/>
    </source>
</evidence>
<dbReference type="SUPFAM" id="SSF53955">
    <property type="entry name" value="Lysozyme-like"/>
    <property type="match status" value="1"/>
</dbReference>
<keyword evidence="3 7" id="KW-0081">Bacteriolytic enzyme</keyword>
<sequence>MATISAEEAGGAAALEAKGSAIAYAISLIKKWEGCRLGAYPDPATGGEPWTIGYGATGPGIAKGVRWTQAQADERLAQDVTRFLRGVQSAVKRPATDAQLGAMTSLAYNIGAKAFTGSTLLRKFNAGDVAGAAAEFVRWNRAGGRVMKGLTNRRLDEQKVFLG</sequence>
<dbReference type="Pfam" id="PF00959">
    <property type="entry name" value="Phage_lysozyme"/>
    <property type="match status" value="1"/>
</dbReference>
<dbReference type="InterPro" id="IPR033907">
    <property type="entry name" value="Endolysin_autolysin"/>
</dbReference>
<dbReference type="Proteomes" id="UP000623958">
    <property type="component" value="Unassembled WGS sequence"/>
</dbReference>
<dbReference type="GO" id="GO:0031640">
    <property type="term" value="P:killing of cells of another organism"/>
    <property type="evidence" value="ECO:0007669"/>
    <property type="project" value="UniProtKB-KW"/>
</dbReference>
<evidence type="ECO:0000256" key="1">
    <source>
        <dbReference type="ARBA" id="ARBA00000632"/>
    </source>
</evidence>
<comment type="catalytic activity">
    <reaction evidence="1 7">
        <text>Hydrolysis of (1-&gt;4)-beta-linkages between N-acetylmuramic acid and N-acetyl-D-glucosamine residues in a peptidoglycan and between N-acetyl-D-glucosamine residues in chitodextrins.</text>
        <dbReference type="EC" id="3.2.1.17"/>
    </reaction>
</comment>
<dbReference type="GO" id="GO:0003796">
    <property type="term" value="F:lysozyme activity"/>
    <property type="evidence" value="ECO:0007669"/>
    <property type="project" value="UniProtKB-EC"/>
</dbReference>
<proteinExistence type="inferred from homology"/>
<dbReference type="RefSeq" id="WP_434029518.1">
    <property type="nucleotide sequence ID" value="NZ_BNBA01000020.1"/>
</dbReference>
<evidence type="ECO:0000313" key="9">
    <source>
        <dbReference type="Proteomes" id="UP000623958"/>
    </source>
</evidence>
<keyword evidence="5" id="KW-1035">Host cytoplasm</keyword>
<reference evidence="8" key="2">
    <citation type="submission" date="2020-09" db="EMBL/GenBank/DDBJ databases">
        <authorList>
            <person name="Sun Q."/>
            <person name="Ohkuma M."/>
        </authorList>
    </citation>
    <scope>NUCLEOTIDE SEQUENCE</scope>
    <source>
        <strain evidence="8">JCM 13306</strain>
    </source>
</reference>
<keyword evidence="9" id="KW-1185">Reference proteome</keyword>
<dbReference type="Gene3D" id="1.10.530.40">
    <property type="match status" value="1"/>
</dbReference>
<evidence type="ECO:0000256" key="5">
    <source>
        <dbReference type="ARBA" id="ARBA00023200"/>
    </source>
</evidence>
<evidence type="ECO:0000313" key="8">
    <source>
        <dbReference type="EMBL" id="GHH56087.1"/>
    </source>
</evidence>
<evidence type="ECO:0000256" key="4">
    <source>
        <dbReference type="ARBA" id="ARBA00022801"/>
    </source>
</evidence>
<dbReference type="GO" id="GO:0042742">
    <property type="term" value="P:defense response to bacterium"/>
    <property type="evidence" value="ECO:0007669"/>
    <property type="project" value="UniProtKB-KW"/>
</dbReference>
<keyword evidence="6 7" id="KW-0326">Glycosidase</keyword>
<dbReference type="PANTHER" id="PTHR38107:SF3">
    <property type="entry name" value="LYSOZYME RRRD-RELATED"/>
    <property type="match status" value="1"/>
</dbReference>
<dbReference type="InterPro" id="IPR002196">
    <property type="entry name" value="Glyco_hydro_24"/>
</dbReference>
<accession>A0A919KJ23</accession>
<dbReference type="PANTHER" id="PTHR38107">
    <property type="match status" value="1"/>
</dbReference>
<dbReference type="CDD" id="cd00737">
    <property type="entry name" value="lyz_endolysin_autolysin"/>
    <property type="match status" value="1"/>
</dbReference>
<dbReference type="InterPro" id="IPR023347">
    <property type="entry name" value="Lysozyme_dom_sf"/>
</dbReference>
<name>A0A919KJ23_9XANT</name>
<dbReference type="GO" id="GO:0016998">
    <property type="term" value="P:cell wall macromolecule catabolic process"/>
    <property type="evidence" value="ECO:0007669"/>
    <property type="project" value="InterPro"/>
</dbReference>
<dbReference type="EMBL" id="BNBA01000020">
    <property type="protein sequence ID" value="GHH56087.1"/>
    <property type="molecule type" value="Genomic_DNA"/>
</dbReference>
<evidence type="ECO:0000256" key="7">
    <source>
        <dbReference type="RuleBase" id="RU003788"/>
    </source>
</evidence>
<dbReference type="EC" id="3.2.1.17" evidence="7"/>
<evidence type="ECO:0000256" key="3">
    <source>
        <dbReference type="ARBA" id="ARBA00022638"/>
    </source>
</evidence>
<reference evidence="8" key="1">
    <citation type="journal article" date="2014" name="Int. J. Syst. Evol. Microbiol.">
        <title>Complete genome sequence of Corynebacterium casei LMG S-19264T (=DSM 44701T), isolated from a smear-ripened cheese.</title>
        <authorList>
            <consortium name="US DOE Joint Genome Institute (JGI-PGF)"/>
            <person name="Walter F."/>
            <person name="Albersmeier A."/>
            <person name="Kalinowski J."/>
            <person name="Ruckert C."/>
        </authorList>
    </citation>
    <scope>NUCLEOTIDE SEQUENCE</scope>
    <source>
        <strain evidence="8">JCM 13306</strain>
    </source>
</reference>
<comment type="similarity">
    <text evidence="7">Belongs to the glycosyl hydrolase 24 family.</text>
</comment>
<organism evidence="8 9">
    <name type="scientific">Xanthomonas boreopolis</name>
    <dbReference type="NCBI Taxonomy" id="86183"/>
    <lineage>
        <taxon>Bacteria</taxon>
        <taxon>Pseudomonadati</taxon>
        <taxon>Pseudomonadota</taxon>
        <taxon>Gammaproteobacteria</taxon>
        <taxon>Lysobacterales</taxon>
        <taxon>Lysobacteraceae</taxon>
        <taxon>Xanthomonas</taxon>
    </lineage>
</organism>
<keyword evidence="4 7" id="KW-0378">Hydrolase</keyword>
<dbReference type="InterPro" id="IPR023346">
    <property type="entry name" value="Lysozyme-like_dom_sf"/>
</dbReference>